<accession>A0A8H3UC00</accession>
<dbReference type="PROSITE" id="PS51886">
    <property type="entry name" value="TLDC"/>
    <property type="match status" value="1"/>
</dbReference>
<gene>
    <name evidence="7" type="ORF">BLS_006942</name>
</gene>
<dbReference type="Pfam" id="PF07534">
    <property type="entry name" value="TLD"/>
    <property type="match status" value="1"/>
</dbReference>
<comment type="function">
    <text evidence="1">May be involved in a process influencing telomere capping.</text>
</comment>
<proteinExistence type="inferred from homology"/>
<dbReference type="SMART" id="SM00584">
    <property type="entry name" value="TLDc"/>
    <property type="match status" value="1"/>
</dbReference>
<evidence type="ECO:0000256" key="2">
    <source>
        <dbReference type="ARBA" id="ARBA00004496"/>
    </source>
</evidence>
<evidence type="ECO:0000256" key="5">
    <source>
        <dbReference type="ARBA" id="ARBA00022490"/>
    </source>
</evidence>
<reference evidence="7 8" key="1">
    <citation type="submission" date="2019-11" db="EMBL/GenBank/DDBJ databases">
        <title>Venturia inaequalis Genome Resource.</title>
        <authorList>
            <person name="Lichtner F.J."/>
        </authorList>
    </citation>
    <scope>NUCLEOTIDE SEQUENCE [LARGE SCALE GENOMIC DNA]</scope>
    <source>
        <strain evidence="7">Bline_iso_100314</strain>
    </source>
</reference>
<keyword evidence="5" id="KW-0963">Cytoplasm</keyword>
<evidence type="ECO:0000313" key="8">
    <source>
        <dbReference type="Proteomes" id="UP000433883"/>
    </source>
</evidence>
<dbReference type="PANTHER" id="PTHR23354">
    <property type="entry name" value="NUCLEOLAR PROTEIN 7/ESTROGEN RECEPTOR COACTIVATOR-RELATED"/>
    <property type="match status" value="1"/>
</dbReference>
<organism evidence="7 8">
    <name type="scientific">Venturia inaequalis</name>
    <name type="common">Apple scab fungus</name>
    <dbReference type="NCBI Taxonomy" id="5025"/>
    <lineage>
        <taxon>Eukaryota</taxon>
        <taxon>Fungi</taxon>
        <taxon>Dikarya</taxon>
        <taxon>Ascomycota</taxon>
        <taxon>Pezizomycotina</taxon>
        <taxon>Dothideomycetes</taxon>
        <taxon>Pleosporomycetidae</taxon>
        <taxon>Venturiales</taxon>
        <taxon>Venturiaceae</taxon>
        <taxon>Venturia</taxon>
    </lineage>
</organism>
<dbReference type="GO" id="GO:0006979">
    <property type="term" value="P:response to oxidative stress"/>
    <property type="evidence" value="ECO:0007669"/>
    <property type="project" value="TreeGrafter"/>
</dbReference>
<comment type="caution">
    <text evidence="7">The sequence shown here is derived from an EMBL/GenBank/DDBJ whole genome shotgun (WGS) entry which is preliminary data.</text>
</comment>
<comment type="similarity">
    <text evidence="3">Belongs to the RTC5 family.</text>
</comment>
<feature type="domain" description="TLDc" evidence="6">
    <location>
        <begin position="351"/>
        <end position="591"/>
    </location>
</feature>
<evidence type="ECO:0000313" key="7">
    <source>
        <dbReference type="EMBL" id="KAE9966528.1"/>
    </source>
</evidence>
<evidence type="ECO:0000256" key="3">
    <source>
        <dbReference type="ARBA" id="ARBA00006731"/>
    </source>
</evidence>
<dbReference type="PANTHER" id="PTHR23354:SF130">
    <property type="entry name" value="RESTRICTION OF TELOMERE CAPPING PROTEIN 5"/>
    <property type="match status" value="1"/>
</dbReference>
<dbReference type="EMBL" id="WNWQ01000524">
    <property type="protein sequence ID" value="KAE9966528.1"/>
    <property type="molecule type" value="Genomic_DNA"/>
</dbReference>
<sequence length="646" mass="71763">KQLRHVLIDKNEKMGQANSHQGPPPTIEALSATLTQTFATKCYTPIELYCFKSVFKTLADDSDLLKYWSEATLCRFLELPDALLAGPILFQLASYLGAFPFPGQAPAILTNDALLRTLTVLTGRWAKCMKSGRGGQSKVVWRREIWRGCAVFDREAGSKEEKLEERSGNVEREAISVAPKGFAVDEPREEDEGEEDDEDGLEYSAFELLDATEAFKHGEKAKTLHAMVPSDNFLRLLELSLLAAPITPQESLATYAAMLDEKKLNRLRETANCMLASFGIEQHPGIRYRSFERVTSATMPYLFDSLQPIFEKFLFPVVDLHQRKPSSTSIPAELPPSTKSIPEPILDAEGDILDLSLLTQLSSFLGGNSLFRRLRPLYSGNTHGFSMGQFEKSVFNWRAPSILLVSGSLIPEPPTSSHDRAYVETLPYKRFSSSIPSSKDHQKGQNRRIVYGAYIPVPWKQSPKQNFGTNQTKLFQLSPMHDVFEASKMDESYVYFNKPPSTHTGLGFGSPLPSNTTGTASGRLIRRGSQVSNLLPLGPISLHIDDALEFATFTHDSQGGGSFLPSQLPIRRGKDWQDRFSIEALEVWGCGGTEEAEEQRKAWAWEEREAESRRRINLGTGDVEADRELLKMAGLIGAGQSGGSMG</sequence>
<name>A0A8H3UC00_VENIN</name>
<comment type="subcellular location">
    <subcellularLocation>
        <location evidence="2">Cytoplasm</location>
    </subcellularLocation>
</comment>
<dbReference type="GO" id="GO:0005737">
    <property type="term" value="C:cytoplasm"/>
    <property type="evidence" value="ECO:0007669"/>
    <property type="project" value="UniProtKB-SubCell"/>
</dbReference>
<evidence type="ECO:0000256" key="1">
    <source>
        <dbReference type="ARBA" id="ARBA00002738"/>
    </source>
</evidence>
<dbReference type="GO" id="GO:0005634">
    <property type="term" value="C:nucleus"/>
    <property type="evidence" value="ECO:0007669"/>
    <property type="project" value="TreeGrafter"/>
</dbReference>
<evidence type="ECO:0000256" key="4">
    <source>
        <dbReference type="ARBA" id="ARBA00015163"/>
    </source>
</evidence>
<feature type="non-terminal residue" evidence="7">
    <location>
        <position position="1"/>
    </location>
</feature>
<dbReference type="AlphaFoldDB" id="A0A8H3UC00"/>
<protein>
    <recommendedName>
        <fullName evidence="4">Restriction of telomere capping protein 5</fullName>
    </recommendedName>
</protein>
<evidence type="ECO:0000259" key="6">
    <source>
        <dbReference type="PROSITE" id="PS51886"/>
    </source>
</evidence>
<dbReference type="Proteomes" id="UP000433883">
    <property type="component" value="Unassembled WGS sequence"/>
</dbReference>
<dbReference type="InterPro" id="IPR006571">
    <property type="entry name" value="TLDc_dom"/>
</dbReference>